<name>A0ABV0Y2Q0_9TELE</name>
<evidence type="ECO:0000256" key="2">
    <source>
        <dbReference type="ARBA" id="ARBA00022490"/>
    </source>
</evidence>
<dbReference type="Proteomes" id="UP001469553">
    <property type="component" value="Unassembled WGS sequence"/>
</dbReference>
<feature type="non-terminal residue" evidence="4">
    <location>
        <position position="1"/>
    </location>
</feature>
<organism evidence="4 5">
    <name type="scientific">Ameca splendens</name>
    <dbReference type="NCBI Taxonomy" id="208324"/>
    <lineage>
        <taxon>Eukaryota</taxon>
        <taxon>Metazoa</taxon>
        <taxon>Chordata</taxon>
        <taxon>Craniata</taxon>
        <taxon>Vertebrata</taxon>
        <taxon>Euteleostomi</taxon>
        <taxon>Actinopterygii</taxon>
        <taxon>Neopterygii</taxon>
        <taxon>Teleostei</taxon>
        <taxon>Neoteleostei</taxon>
        <taxon>Acanthomorphata</taxon>
        <taxon>Ovalentaria</taxon>
        <taxon>Atherinomorphae</taxon>
        <taxon>Cyprinodontiformes</taxon>
        <taxon>Goodeidae</taxon>
        <taxon>Ameca</taxon>
    </lineage>
</organism>
<dbReference type="InterPro" id="IPR015482">
    <property type="entry name" value="Syntrophin"/>
</dbReference>
<sequence length="106" mass="11898">CLYSGQECRLVIHYEKGFSVLADPKVRYGEDDEERVIDTSVKPQVLLSYPFEKLKMSADDGVRMLLLDFGGKEGEIQLDLHSCPKPIVFILHSFLSAKIARLGLVA</sequence>
<comment type="subcellular location">
    <subcellularLocation>
        <location evidence="1">Cytoplasm</location>
    </subcellularLocation>
</comment>
<keyword evidence="5" id="KW-1185">Reference proteome</keyword>
<evidence type="ECO:0000313" key="5">
    <source>
        <dbReference type="Proteomes" id="UP001469553"/>
    </source>
</evidence>
<evidence type="ECO:0000259" key="3">
    <source>
        <dbReference type="Pfam" id="PF23012"/>
    </source>
</evidence>
<reference evidence="4 5" key="1">
    <citation type="submission" date="2021-06" db="EMBL/GenBank/DDBJ databases">
        <authorList>
            <person name="Palmer J.M."/>
        </authorList>
    </citation>
    <scope>NUCLEOTIDE SEQUENCE [LARGE SCALE GENOMIC DNA]</scope>
    <source>
        <strain evidence="4 5">AS_MEX2019</strain>
        <tissue evidence="4">Muscle</tissue>
    </source>
</reference>
<evidence type="ECO:0000313" key="4">
    <source>
        <dbReference type="EMBL" id="MEQ2287838.1"/>
    </source>
</evidence>
<dbReference type="Pfam" id="PF23012">
    <property type="entry name" value="Syntrophin_4th"/>
    <property type="match status" value="1"/>
</dbReference>
<proteinExistence type="predicted"/>
<dbReference type="PANTHER" id="PTHR10554">
    <property type="entry name" value="SYNTROPHIN"/>
    <property type="match status" value="1"/>
</dbReference>
<protein>
    <submittedName>
        <fullName evidence="4">Beta-1-syntrophin</fullName>
    </submittedName>
</protein>
<comment type="caution">
    <text evidence="4">The sequence shown here is derived from an EMBL/GenBank/DDBJ whole genome shotgun (WGS) entry which is preliminary data.</text>
</comment>
<dbReference type="EMBL" id="JAHRIP010020045">
    <property type="protein sequence ID" value="MEQ2287838.1"/>
    <property type="molecule type" value="Genomic_DNA"/>
</dbReference>
<gene>
    <name evidence="4" type="primary">SNTB1_1</name>
    <name evidence="4" type="ORF">AMECASPLE_016796</name>
</gene>
<dbReference type="PANTHER" id="PTHR10554:SF11">
    <property type="entry name" value="BETA-1-SYNTROPHIN"/>
    <property type="match status" value="1"/>
</dbReference>
<dbReference type="InterPro" id="IPR055108">
    <property type="entry name" value="Syntrophin_4th"/>
</dbReference>
<feature type="domain" description="Syntrophin C-terminal PH" evidence="3">
    <location>
        <begin position="1"/>
        <end position="104"/>
    </location>
</feature>
<evidence type="ECO:0000256" key="1">
    <source>
        <dbReference type="ARBA" id="ARBA00004496"/>
    </source>
</evidence>
<keyword evidence="2" id="KW-0963">Cytoplasm</keyword>
<accession>A0ABV0Y2Q0</accession>